<reference evidence="1" key="2">
    <citation type="submission" date="2020-01" db="EMBL/GenBank/DDBJ databases">
        <authorList>
            <person name="Perkins V."/>
            <person name="Lessard M.-H."/>
            <person name="Dugat-Bony E."/>
            <person name="Frenette M."/>
            <person name="Labrie S."/>
        </authorList>
    </citation>
    <scope>NUCLEOTIDE SEQUENCE</scope>
    <source>
        <strain evidence="1">LMA-70</strain>
    </source>
</reference>
<accession>A0A9P5G0C0</accession>
<organism evidence="1 2">
    <name type="scientific">Geotrichum candidum</name>
    <name type="common">Oospora lactis</name>
    <name type="synonym">Dipodascus geotrichum</name>
    <dbReference type="NCBI Taxonomy" id="1173061"/>
    <lineage>
        <taxon>Eukaryota</taxon>
        <taxon>Fungi</taxon>
        <taxon>Dikarya</taxon>
        <taxon>Ascomycota</taxon>
        <taxon>Saccharomycotina</taxon>
        <taxon>Dipodascomycetes</taxon>
        <taxon>Dipodascales</taxon>
        <taxon>Dipodascaceae</taxon>
        <taxon>Geotrichum</taxon>
    </lineage>
</organism>
<dbReference type="AlphaFoldDB" id="A0A9P5G0C0"/>
<sequence length="149" mass="15905">MQRTAATQFVKTATRTMSVSSSNVAGTAGASRAAAFAREHVSSPSNQYMKSPSKPSLRMRIIINGRGIVQTQELSSIRPTIPGSMSRFHTSAIARGFHPEVYSEGTVVMAGDEVHDPLSFSAVRSDTSSSSSEFKVGQVNAVSNTEYSD</sequence>
<evidence type="ECO:0000313" key="1">
    <source>
        <dbReference type="EMBL" id="KAF5094464.1"/>
    </source>
</evidence>
<protein>
    <submittedName>
        <fullName evidence="1">Uncharacterized protein</fullName>
    </submittedName>
</protein>
<name>A0A9P5G0C0_GEOCN</name>
<comment type="caution">
    <text evidence="1">The sequence shown here is derived from an EMBL/GenBank/DDBJ whole genome shotgun (WGS) entry which is preliminary data.</text>
</comment>
<reference evidence="1" key="1">
    <citation type="journal article" date="2020" name="Front. Microbiol.">
        <title>Phenotypic and Genetic Characterization of the Cheese Ripening Yeast Geotrichum candidum.</title>
        <authorList>
            <person name="Perkins V."/>
            <person name="Vignola S."/>
            <person name="Lessard M.H."/>
            <person name="Plante P.L."/>
            <person name="Corbeil J."/>
            <person name="Dugat-Bony E."/>
            <person name="Frenette M."/>
            <person name="Labrie S."/>
        </authorList>
    </citation>
    <scope>NUCLEOTIDE SEQUENCE</scope>
    <source>
        <strain evidence="1">LMA-70</strain>
    </source>
</reference>
<gene>
    <name evidence="1" type="ORF">DV451_005015</name>
</gene>
<proteinExistence type="predicted"/>
<dbReference type="EMBL" id="QQZK01000185">
    <property type="protein sequence ID" value="KAF5094464.1"/>
    <property type="molecule type" value="Genomic_DNA"/>
</dbReference>
<evidence type="ECO:0000313" key="2">
    <source>
        <dbReference type="Proteomes" id="UP000750522"/>
    </source>
</evidence>
<dbReference type="Proteomes" id="UP000750522">
    <property type="component" value="Unassembled WGS sequence"/>
</dbReference>